<dbReference type="PANTHER" id="PTHR38459:SF5">
    <property type="entry name" value="CELL WALL TEICHOIC ACID GLYCOSYLATION PROTEIN GTCA"/>
    <property type="match status" value="1"/>
</dbReference>
<keyword evidence="4 6" id="KW-1133">Transmembrane helix</keyword>
<keyword evidence="5 6" id="KW-0472">Membrane</keyword>
<organism evidence="8 9">
    <name type="scientific">Weissella fermenti</name>
    <dbReference type="NCBI Taxonomy" id="2987699"/>
    <lineage>
        <taxon>Bacteria</taxon>
        <taxon>Bacillati</taxon>
        <taxon>Bacillota</taxon>
        <taxon>Bacilli</taxon>
        <taxon>Lactobacillales</taxon>
        <taxon>Lactobacillaceae</taxon>
        <taxon>Weissella</taxon>
    </lineage>
</organism>
<sequence>MYVAFGILTTVINVASYTVMISINWNVQVAVVISWITAVAVAYITNCKWVFNSQVITAFEILREIFSFFMARLATLILEMVIIWFGVQLLKQNAIVWKVVDNFVVIIVNYAISKMIIFKATR</sequence>
<evidence type="ECO:0000256" key="2">
    <source>
        <dbReference type="ARBA" id="ARBA00009399"/>
    </source>
</evidence>
<evidence type="ECO:0000256" key="3">
    <source>
        <dbReference type="ARBA" id="ARBA00022692"/>
    </source>
</evidence>
<dbReference type="InterPro" id="IPR051401">
    <property type="entry name" value="GtrA_CellWall_Glycosyl"/>
</dbReference>
<dbReference type="InterPro" id="IPR007267">
    <property type="entry name" value="GtrA_DPMS_TM"/>
</dbReference>
<evidence type="ECO:0000259" key="7">
    <source>
        <dbReference type="Pfam" id="PF04138"/>
    </source>
</evidence>
<reference evidence="8" key="1">
    <citation type="submission" date="2023-03" db="EMBL/GenBank/DDBJ databases">
        <title>Comparative genomics of Weissella fermenti BK2, and weissella type species.</title>
        <authorList>
            <person name="Lee J.K."/>
            <person name="Baek J.H."/>
            <person name="Kim J.M."/>
            <person name="Choi D.G."/>
            <person name="Jeon C.O."/>
        </authorList>
    </citation>
    <scope>NUCLEOTIDE SEQUENCE</scope>
    <source>
        <strain evidence="8">BK2</strain>
    </source>
</reference>
<feature type="transmembrane region" description="Helical" evidence="6">
    <location>
        <begin position="65"/>
        <end position="89"/>
    </location>
</feature>
<evidence type="ECO:0000256" key="1">
    <source>
        <dbReference type="ARBA" id="ARBA00004141"/>
    </source>
</evidence>
<gene>
    <name evidence="8" type="ORF">OIT47_012135</name>
</gene>
<evidence type="ECO:0000256" key="4">
    <source>
        <dbReference type="ARBA" id="ARBA00022989"/>
    </source>
</evidence>
<name>A0ABT6D658_9LACO</name>
<dbReference type="Pfam" id="PF04138">
    <property type="entry name" value="GtrA_DPMS_TM"/>
    <property type="match status" value="1"/>
</dbReference>
<dbReference type="Proteomes" id="UP001146336">
    <property type="component" value="Unassembled WGS sequence"/>
</dbReference>
<keyword evidence="3 6" id="KW-0812">Transmembrane</keyword>
<feature type="domain" description="GtrA/DPMS transmembrane" evidence="7">
    <location>
        <begin position="2"/>
        <end position="118"/>
    </location>
</feature>
<feature type="transmembrane region" description="Helical" evidence="6">
    <location>
        <begin position="25"/>
        <end position="44"/>
    </location>
</feature>
<comment type="subcellular location">
    <subcellularLocation>
        <location evidence="1">Membrane</location>
        <topology evidence="1">Multi-pass membrane protein</topology>
    </subcellularLocation>
</comment>
<evidence type="ECO:0000313" key="8">
    <source>
        <dbReference type="EMBL" id="MDF9301011.1"/>
    </source>
</evidence>
<dbReference type="PANTHER" id="PTHR38459">
    <property type="entry name" value="PROPHAGE BACTOPRENOL-LINKED GLUCOSE TRANSLOCASE HOMOLOG"/>
    <property type="match status" value="1"/>
</dbReference>
<protein>
    <submittedName>
        <fullName evidence="8">GtrA family protein</fullName>
    </submittedName>
</protein>
<evidence type="ECO:0000256" key="5">
    <source>
        <dbReference type="ARBA" id="ARBA00023136"/>
    </source>
</evidence>
<proteinExistence type="inferred from homology"/>
<accession>A0ABT6D658</accession>
<evidence type="ECO:0000256" key="6">
    <source>
        <dbReference type="SAM" id="Phobius"/>
    </source>
</evidence>
<feature type="transmembrane region" description="Helical" evidence="6">
    <location>
        <begin position="95"/>
        <end position="112"/>
    </location>
</feature>
<comment type="similarity">
    <text evidence="2">Belongs to the GtrA family.</text>
</comment>
<keyword evidence="9" id="KW-1185">Reference proteome</keyword>
<comment type="caution">
    <text evidence="8">The sequence shown here is derived from an EMBL/GenBank/DDBJ whole genome shotgun (WGS) entry which is preliminary data.</text>
</comment>
<dbReference type="RefSeq" id="WP_199404902.1">
    <property type="nucleotide sequence ID" value="NZ_JAOZFC020000005.1"/>
</dbReference>
<evidence type="ECO:0000313" key="9">
    <source>
        <dbReference type="Proteomes" id="UP001146336"/>
    </source>
</evidence>
<dbReference type="EMBL" id="JAOZFC020000005">
    <property type="protein sequence ID" value="MDF9301011.1"/>
    <property type="molecule type" value="Genomic_DNA"/>
</dbReference>